<keyword evidence="1" id="KW-1185">Reference proteome</keyword>
<reference evidence="2" key="1">
    <citation type="submission" date="2022-11" db="UniProtKB">
        <authorList>
            <consortium name="WormBaseParasite"/>
        </authorList>
    </citation>
    <scope>IDENTIFICATION</scope>
</reference>
<organism evidence="1 2">
    <name type="scientific">Globodera rostochiensis</name>
    <name type="common">Golden nematode worm</name>
    <name type="synonym">Heterodera rostochiensis</name>
    <dbReference type="NCBI Taxonomy" id="31243"/>
    <lineage>
        <taxon>Eukaryota</taxon>
        <taxon>Metazoa</taxon>
        <taxon>Ecdysozoa</taxon>
        <taxon>Nematoda</taxon>
        <taxon>Chromadorea</taxon>
        <taxon>Rhabditida</taxon>
        <taxon>Tylenchina</taxon>
        <taxon>Tylenchomorpha</taxon>
        <taxon>Tylenchoidea</taxon>
        <taxon>Heteroderidae</taxon>
        <taxon>Heteroderinae</taxon>
        <taxon>Globodera</taxon>
    </lineage>
</organism>
<dbReference type="AlphaFoldDB" id="A0A914HKX9"/>
<dbReference type="Proteomes" id="UP000887572">
    <property type="component" value="Unplaced"/>
</dbReference>
<protein>
    <submittedName>
        <fullName evidence="2">Uncharacterized protein</fullName>
    </submittedName>
</protein>
<accession>A0A914HKX9</accession>
<name>A0A914HKX9_GLORO</name>
<evidence type="ECO:0000313" key="2">
    <source>
        <dbReference type="WBParaSite" id="Gr19_v10_g2279.t1"/>
    </source>
</evidence>
<dbReference type="WBParaSite" id="Gr19_v10_g2279.t1">
    <property type="protein sequence ID" value="Gr19_v10_g2279.t1"/>
    <property type="gene ID" value="Gr19_v10_g2279"/>
</dbReference>
<proteinExistence type="predicted"/>
<sequence>MEELQNFTMWNLHQKLALDDDEFDEWLTGLGLLHAKRTCPACGGDCGIKKGIVCEIDETMAVRRKYERGRMVANDVWLFGGTEWGLRNNASSFRCSAGMPPRRFRSSNNT</sequence>
<evidence type="ECO:0000313" key="1">
    <source>
        <dbReference type="Proteomes" id="UP000887572"/>
    </source>
</evidence>